<dbReference type="InterPro" id="IPR021721">
    <property type="entry name" value="Znf_CCCH-type_TRM13"/>
</dbReference>
<dbReference type="GeneID" id="36407804"/>
<dbReference type="Pfam" id="PF05206">
    <property type="entry name" value="TRM13"/>
    <property type="match status" value="1"/>
</dbReference>
<dbReference type="PROSITE" id="PS51800">
    <property type="entry name" value="ZF_CHHC_U11_48K"/>
    <property type="match status" value="1"/>
</dbReference>
<dbReference type="Gene3D" id="3.40.50.150">
    <property type="entry name" value="Vaccinia Virus protein VP39"/>
    <property type="match status" value="1"/>
</dbReference>
<comment type="catalytic activity">
    <reaction evidence="11 12">
        <text>adenosine(4) in tRNA(His) + S-adenosyl-L-methionine = 2'-O-methyladenosine(4) in tRNA(His) + S-adenosyl-L-homocysteine + H(+)</text>
        <dbReference type="Rhea" id="RHEA:43196"/>
        <dbReference type="Rhea" id="RHEA-COMP:10401"/>
        <dbReference type="Rhea" id="RHEA-COMP:10402"/>
        <dbReference type="ChEBI" id="CHEBI:15378"/>
        <dbReference type="ChEBI" id="CHEBI:57856"/>
        <dbReference type="ChEBI" id="CHEBI:59789"/>
        <dbReference type="ChEBI" id="CHEBI:74411"/>
        <dbReference type="ChEBI" id="CHEBI:74477"/>
        <dbReference type="EC" id="2.1.1.225"/>
    </reaction>
</comment>
<evidence type="ECO:0000256" key="2">
    <source>
        <dbReference type="ARBA" id="ARBA00022603"/>
    </source>
</evidence>
<keyword evidence="16" id="KW-1185">Reference proteome</keyword>
<feature type="domain" description="CHHC U11-48K-type" evidence="14">
    <location>
        <begin position="82"/>
        <end position="109"/>
    </location>
</feature>
<dbReference type="OrthoDB" id="258806at2759"/>
<dbReference type="InterPro" id="IPR007871">
    <property type="entry name" value="Methyltransferase_TRM13"/>
</dbReference>
<dbReference type="InterPro" id="IPR009072">
    <property type="entry name" value="Histone-fold"/>
</dbReference>
<dbReference type="Proteomes" id="UP000054928">
    <property type="component" value="Unassembled WGS sequence"/>
</dbReference>
<dbReference type="EMBL" id="CCYD01000645">
    <property type="protein sequence ID" value="CEG42478.1"/>
    <property type="molecule type" value="Genomic_DNA"/>
</dbReference>
<evidence type="ECO:0000313" key="15">
    <source>
        <dbReference type="EMBL" id="CEG42478.1"/>
    </source>
</evidence>
<accession>A0A0P1AMP5</accession>
<dbReference type="EC" id="2.1.1.225" evidence="12"/>
<evidence type="ECO:0000256" key="8">
    <source>
        <dbReference type="ARBA" id="ARBA00022833"/>
    </source>
</evidence>
<dbReference type="Pfam" id="PF11722">
    <property type="entry name" value="zf-TRM13_CCCH"/>
    <property type="match status" value="1"/>
</dbReference>
<evidence type="ECO:0000256" key="13">
    <source>
        <dbReference type="SAM" id="MobiDB-lite"/>
    </source>
</evidence>
<dbReference type="GO" id="GO:0006352">
    <property type="term" value="P:DNA-templated transcription initiation"/>
    <property type="evidence" value="ECO:0007669"/>
    <property type="project" value="InterPro"/>
</dbReference>
<evidence type="ECO:0000256" key="6">
    <source>
        <dbReference type="ARBA" id="ARBA00022723"/>
    </source>
</evidence>
<keyword evidence="5 12" id="KW-0819">tRNA processing</keyword>
<keyword evidence="8 12" id="KW-0862">Zinc</keyword>
<dbReference type="Pfam" id="PF05253">
    <property type="entry name" value="zf-U11-48K"/>
    <property type="match status" value="1"/>
</dbReference>
<dbReference type="STRING" id="4781.A0A0P1AMP5"/>
<dbReference type="InterPro" id="IPR022776">
    <property type="entry name" value="TRM13/UPF0224_CHHC_Znf_dom"/>
</dbReference>
<dbReference type="GO" id="GO:0030488">
    <property type="term" value="P:tRNA methylation"/>
    <property type="evidence" value="ECO:0007669"/>
    <property type="project" value="InterPro"/>
</dbReference>
<evidence type="ECO:0000256" key="7">
    <source>
        <dbReference type="ARBA" id="ARBA00022771"/>
    </source>
</evidence>
<keyword evidence="6 12" id="KW-0479">Metal-binding</keyword>
<name>A0A0P1AMP5_PLAHL</name>
<evidence type="ECO:0000256" key="12">
    <source>
        <dbReference type="RuleBase" id="RU367103"/>
    </source>
</evidence>
<dbReference type="CDD" id="cd07979">
    <property type="entry name" value="HFD_TAF9"/>
    <property type="match status" value="1"/>
</dbReference>
<dbReference type="GO" id="GO:0046982">
    <property type="term" value="F:protein heterodimerization activity"/>
    <property type="evidence" value="ECO:0007669"/>
    <property type="project" value="InterPro"/>
</dbReference>
<keyword evidence="7 12" id="KW-0863">Zinc-finger</keyword>
<comment type="catalytic activity">
    <reaction evidence="9 12">
        <text>cytidine(4) in tRNA(Pro) + S-adenosyl-L-methionine = 2'-O-methylcytidine(4) in tRNA(Pro) + S-adenosyl-L-homocysteine + H(+)</text>
        <dbReference type="Rhea" id="RHEA:32767"/>
        <dbReference type="Rhea" id="RHEA-COMP:10397"/>
        <dbReference type="Rhea" id="RHEA-COMP:10398"/>
        <dbReference type="ChEBI" id="CHEBI:15378"/>
        <dbReference type="ChEBI" id="CHEBI:57856"/>
        <dbReference type="ChEBI" id="CHEBI:59789"/>
        <dbReference type="ChEBI" id="CHEBI:74495"/>
        <dbReference type="ChEBI" id="CHEBI:82748"/>
        <dbReference type="EC" id="2.1.1.225"/>
    </reaction>
</comment>
<keyword evidence="3 12" id="KW-0808">Transferase</keyword>
<dbReference type="RefSeq" id="XP_024578847.1">
    <property type="nucleotide sequence ID" value="XM_024728363.1"/>
</dbReference>
<sequence length="706" mass="79380">MESGNGAEQLSRAIQRRRRKQTKIKANDDGQWGRCMFKVLRKKRYCNIARVPGSLFCGNHLPESDVLSCKKSQKFKFSTRRRVPCPVDKSHTVYEYDLAKHVQICNRVKDADVMKNLPFYSHNINSGLHSIDKKEKTFEEEVDENGHLNLSAKVQQSIIDRLQAIDFANLRSRIEVAYASCVGELASEHLHHNCCDELFETKKTSGSSNSVLRHIKQQASIIGHMDKVKLLANPDSAFVELGAGRGLLSLALAQTYPDSLFVLIDRAHTRGKADHFIGRNGMNDVASKKSPTTLRAKIDIRHLNFAGMQEISNKPVICMSKHLCGVATDLSLRAITQTLPETDSDISNLSKDAPASVNTRFKGLAIALCCHHVCTWGDYVNPEFFLTYNFKPEEFELLTCMTSWTTCGMGLKGDAVKHILGISKDERAELGRKCKRIIDAGRAAYLAQFQLKTRLVHLQYNIKKILLFREQTLLSDGANATPFYISAELSSLLDMLMFFGITDGFLQGTMGINAMGKKRFHEDEGDACKRGEGINVQPLDVLSMQQLLISMSADKYEPRVIAQLHEFVHRYVTEILVDAQEYSMYADKQTVDSDDVRLAIQSRLNHHYAQVPSRELMMELAEKRNCIPLPPISNEYGVRLPPLQHQLVTKECDRQDVKAPNTPRLGDMSSPGTGLRGNTSRPPVHPHIEGTRNKKLSEKMILVPSD</sequence>
<evidence type="ECO:0000259" key="14">
    <source>
        <dbReference type="PROSITE" id="PS51800"/>
    </source>
</evidence>
<reference evidence="16" key="1">
    <citation type="submission" date="2014-09" db="EMBL/GenBank/DDBJ databases">
        <authorList>
            <person name="Sharma Rahul"/>
            <person name="Thines Marco"/>
        </authorList>
    </citation>
    <scope>NUCLEOTIDE SEQUENCE [LARGE SCALE GENOMIC DNA]</scope>
</reference>
<keyword evidence="2 12" id="KW-0489">Methyltransferase</keyword>
<dbReference type="InterPro" id="IPR003162">
    <property type="entry name" value="TFIID-31"/>
</dbReference>
<protein>
    <recommendedName>
        <fullName evidence="12">tRNA:m(4)X modification enzyme TRM13</fullName>
        <ecNumber evidence="12">2.1.1.225</ecNumber>
    </recommendedName>
</protein>
<evidence type="ECO:0000256" key="5">
    <source>
        <dbReference type="ARBA" id="ARBA00022694"/>
    </source>
</evidence>
<dbReference type="Gene3D" id="1.10.20.10">
    <property type="entry name" value="Histone, subunit A"/>
    <property type="match status" value="1"/>
</dbReference>
<evidence type="ECO:0000256" key="3">
    <source>
        <dbReference type="ARBA" id="ARBA00022679"/>
    </source>
</evidence>
<dbReference type="GO" id="GO:0008270">
    <property type="term" value="F:zinc ion binding"/>
    <property type="evidence" value="ECO:0007669"/>
    <property type="project" value="UniProtKB-KW"/>
</dbReference>
<dbReference type="GO" id="GO:0106050">
    <property type="term" value="F:tRNA 2'-O-methyltransferase activity"/>
    <property type="evidence" value="ECO:0007669"/>
    <property type="project" value="UniProtKB-UniRule"/>
</dbReference>
<dbReference type="InterPro" id="IPR039044">
    <property type="entry name" value="Trm13"/>
</dbReference>
<dbReference type="InterPro" id="IPR029063">
    <property type="entry name" value="SAM-dependent_MTases_sf"/>
</dbReference>
<evidence type="ECO:0000256" key="9">
    <source>
        <dbReference type="ARBA" id="ARBA00048165"/>
    </source>
</evidence>
<dbReference type="Pfam" id="PF02291">
    <property type="entry name" value="TFIID-31kDa"/>
    <property type="match status" value="1"/>
</dbReference>
<comment type="catalytic activity">
    <reaction evidence="10 12">
        <text>cytidine(4) in tRNA(Gly)(GCC) + S-adenosyl-L-methionine = 2'-O-methylcytidine(4) in tRNA(Gly)(GCC) + S-adenosyl-L-homocysteine + H(+)</text>
        <dbReference type="Rhea" id="RHEA:43192"/>
        <dbReference type="Rhea" id="RHEA-COMP:10399"/>
        <dbReference type="Rhea" id="RHEA-COMP:10400"/>
        <dbReference type="ChEBI" id="CHEBI:15378"/>
        <dbReference type="ChEBI" id="CHEBI:57856"/>
        <dbReference type="ChEBI" id="CHEBI:59789"/>
        <dbReference type="ChEBI" id="CHEBI:74495"/>
        <dbReference type="ChEBI" id="CHEBI:82748"/>
        <dbReference type="EC" id="2.1.1.225"/>
    </reaction>
</comment>
<evidence type="ECO:0000256" key="4">
    <source>
        <dbReference type="ARBA" id="ARBA00022691"/>
    </source>
</evidence>
<evidence type="ECO:0000256" key="1">
    <source>
        <dbReference type="ARBA" id="ARBA00005265"/>
    </source>
</evidence>
<organism evidence="15 16">
    <name type="scientific">Plasmopara halstedii</name>
    <name type="common">Downy mildew of sunflower</name>
    <dbReference type="NCBI Taxonomy" id="4781"/>
    <lineage>
        <taxon>Eukaryota</taxon>
        <taxon>Sar</taxon>
        <taxon>Stramenopiles</taxon>
        <taxon>Oomycota</taxon>
        <taxon>Peronosporomycetes</taxon>
        <taxon>Peronosporales</taxon>
        <taxon>Peronosporaceae</taxon>
        <taxon>Plasmopara</taxon>
    </lineage>
</organism>
<dbReference type="SUPFAM" id="SSF47113">
    <property type="entry name" value="Histone-fold"/>
    <property type="match status" value="1"/>
</dbReference>
<keyword evidence="4 12" id="KW-0949">S-adenosyl-L-methionine</keyword>
<dbReference type="PANTHER" id="PTHR12998:SF0">
    <property type="entry name" value="TRNA:M(4)X MODIFICATION ENZYME TRM13 HOMOLOG"/>
    <property type="match status" value="1"/>
</dbReference>
<evidence type="ECO:0000256" key="11">
    <source>
        <dbReference type="ARBA" id="ARBA00049393"/>
    </source>
</evidence>
<feature type="region of interest" description="Disordered" evidence="13">
    <location>
        <begin position="1"/>
        <end position="25"/>
    </location>
</feature>
<dbReference type="PANTHER" id="PTHR12998">
    <property type="entry name" value="TRNA:M(4)X MODIFICATION ENZYME TRM13 HOMOLOG"/>
    <property type="match status" value="1"/>
</dbReference>
<proteinExistence type="inferred from homology"/>
<evidence type="ECO:0000313" key="16">
    <source>
        <dbReference type="Proteomes" id="UP000054928"/>
    </source>
</evidence>
<comment type="similarity">
    <text evidence="1 12">Belongs to the methyltransferase TRM13 family.</text>
</comment>
<feature type="compositionally biased region" description="Basic residues" evidence="13">
    <location>
        <begin position="14"/>
        <end position="23"/>
    </location>
</feature>
<comment type="function">
    <text evidence="12">tRNA methylase which 2'-O-methylates cytidine(4) in tRNA(Pro) and tRNA(Gly)(GCC), and adenosine(4) in tRNA(His).</text>
</comment>
<feature type="compositionally biased region" description="Polar residues" evidence="13">
    <location>
        <begin position="670"/>
        <end position="681"/>
    </location>
</feature>
<feature type="region of interest" description="Disordered" evidence="13">
    <location>
        <begin position="655"/>
        <end position="694"/>
    </location>
</feature>
<evidence type="ECO:0000256" key="10">
    <source>
        <dbReference type="ARBA" id="ARBA00048635"/>
    </source>
</evidence>
<dbReference type="AlphaFoldDB" id="A0A0P1AMP5"/>